<dbReference type="EMBL" id="BGPR01001008">
    <property type="protein sequence ID" value="GBM42871.1"/>
    <property type="molecule type" value="Genomic_DNA"/>
</dbReference>
<organism evidence="1 2">
    <name type="scientific">Araneus ventricosus</name>
    <name type="common">Orbweaver spider</name>
    <name type="synonym">Epeira ventricosa</name>
    <dbReference type="NCBI Taxonomy" id="182803"/>
    <lineage>
        <taxon>Eukaryota</taxon>
        <taxon>Metazoa</taxon>
        <taxon>Ecdysozoa</taxon>
        <taxon>Arthropoda</taxon>
        <taxon>Chelicerata</taxon>
        <taxon>Arachnida</taxon>
        <taxon>Araneae</taxon>
        <taxon>Araneomorphae</taxon>
        <taxon>Entelegynae</taxon>
        <taxon>Araneoidea</taxon>
        <taxon>Araneidae</taxon>
        <taxon>Araneus</taxon>
    </lineage>
</organism>
<evidence type="ECO:0000313" key="2">
    <source>
        <dbReference type="Proteomes" id="UP000499080"/>
    </source>
</evidence>
<name>A0A4Y2FNX0_ARAVE</name>
<dbReference type="Proteomes" id="UP000499080">
    <property type="component" value="Unassembled WGS sequence"/>
</dbReference>
<reference evidence="1 2" key="1">
    <citation type="journal article" date="2019" name="Sci. Rep.">
        <title>Orb-weaving spider Araneus ventricosus genome elucidates the spidroin gene catalogue.</title>
        <authorList>
            <person name="Kono N."/>
            <person name="Nakamura H."/>
            <person name="Ohtoshi R."/>
            <person name="Moran D.A.P."/>
            <person name="Shinohara A."/>
            <person name="Yoshida Y."/>
            <person name="Fujiwara M."/>
            <person name="Mori M."/>
            <person name="Tomita M."/>
            <person name="Arakawa K."/>
        </authorList>
    </citation>
    <scope>NUCLEOTIDE SEQUENCE [LARGE SCALE GENOMIC DNA]</scope>
</reference>
<protein>
    <submittedName>
        <fullName evidence="1">Uncharacterized protein</fullName>
    </submittedName>
</protein>
<proteinExistence type="predicted"/>
<dbReference type="AlphaFoldDB" id="A0A4Y2FNX0"/>
<accession>A0A4Y2FNX0</accession>
<evidence type="ECO:0000313" key="1">
    <source>
        <dbReference type="EMBL" id="GBM42871.1"/>
    </source>
</evidence>
<sequence length="95" mass="10802">MLRLCCKTSDRLEQWLKWCLQWKQGQRWPSGRVSALGPEGSRFKTQFPPKFGVYGACCKLNHTQWTNALPLVWRGSLEREVPAQVSSSSSDCGSK</sequence>
<keyword evidence="2" id="KW-1185">Reference proteome</keyword>
<gene>
    <name evidence="1" type="ORF">AVEN_245698_1</name>
</gene>
<comment type="caution">
    <text evidence="1">The sequence shown here is derived from an EMBL/GenBank/DDBJ whole genome shotgun (WGS) entry which is preliminary data.</text>
</comment>